<dbReference type="PANTHER" id="PTHR46659">
    <property type="entry name" value="SERINE/THREONINE/TYROSINE-INTERACTING-LIKE PROTEIN 1"/>
    <property type="match status" value="1"/>
</dbReference>
<feature type="region of interest" description="Disordered" evidence="1">
    <location>
        <begin position="1"/>
        <end position="39"/>
    </location>
</feature>
<evidence type="ECO:0000259" key="2">
    <source>
        <dbReference type="PROSITE" id="PS50054"/>
    </source>
</evidence>
<dbReference type="GO" id="GO:0005739">
    <property type="term" value="C:mitochondrion"/>
    <property type="evidence" value="ECO:0007669"/>
    <property type="project" value="TreeGrafter"/>
</dbReference>
<dbReference type="PANTHER" id="PTHR46659:SF1">
    <property type="entry name" value="SERINE_THREONINE_TYROSINE-INTERACTING-LIKE PROTEIN 1"/>
    <property type="match status" value="1"/>
</dbReference>
<feature type="domain" description="Tyrosine-protein phosphatase" evidence="2">
    <location>
        <begin position="160"/>
        <end position="331"/>
    </location>
</feature>
<evidence type="ECO:0000313" key="3">
    <source>
        <dbReference type="EMBL" id="KAK2562338.1"/>
    </source>
</evidence>
<dbReference type="GO" id="GO:0062030">
    <property type="term" value="P:negative regulation of stress granule assembly"/>
    <property type="evidence" value="ECO:0007669"/>
    <property type="project" value="TreeGrafter"/>
</dbReference>
<dbReference type="SUPFAM" id="SSF52821">
    <property type="entry name" value="Rhodanese/Cell cycle control phosphatase"/>
    <property type="match status" value="1"/>
</dbReference>
<protein>
    <submittedName>
        <fullName evidence="3">Serine/threonine/tyrosine-interacting-like protein 1</fullName>
    </submittedName>
</protein>
<dbReference type="Gene3D" id="3.40.250.10">
    <property type="entry name" value="Rhodanese-like domain"/>
    <property type="match status" value="1"/>
</dbReference>
<dbReference type="InterPro" id="IPR053272">
    <property type="entry name" value="STY_interacting-like"/>
</dbReference>
<dbReference type="Gene3D" id="3.90.190.10">
    <property type="entry name" value="Protein tyrosine phosphatase superfamily"/>
    <property type="match status" value="1"/>
</dbReference>
<dbReference type="GO" id="GO:2001244">
    <property type="term" value="P:positive regulation of intrinsic apoptotic signaling pathway"/>
    <property type="evidence" value="ECO:0007669"/>
    <property type="project" value="TreeGrafter"/>
</dbReference>
<dbReference type="InterPro" id="IPR000340">
    <property type="entry name" value="Dual-sp_phosphatase_cat-dom"/>
</dbReference>
<reference evidence="3" key="2">
    <citation type="journal article" date="2023" name="Science">
        <title>Genomic signatures of disease resistance in endangered staghorn corals.</title>
        <authorList>
            <person name="Vollmer S.V."/>
            <person name="Selwyn J.D."/>
            <person name="Despard B.A."/>
            <person name="Roesel C.L."/>
        </authorList>
    </citation>
    <scope>NUCLEOTIDE SEQUENCE</scope>
    <source>
        <strain evidence="3">K2</strain>
    </source>
</reference>
<keyword evidence="4" id="KW-1185">Reference proteome</keyword>
<dbReference type="InterPro" id="IPR020422">
    <property type="entry name" value="TYR_PHOSPHATASE_DUAL_dom"/>
</dbReference>
<comment type="caution">
    <text evidence="3">The sequence shown here is derived from an EMBL/GenBank/DDBJ whole genome shotgun (WGS) entry which is preliminary data.</text>
</comment>
<evidence type="ECO:0000313" key="4">
    <source>
        <dbReference type="Proteomes" id="UP001249851"/>
    </source>
</evidence>
<dbReference type="AlphaFoldDB" id="A0AAD9V5T6"/>
<sequence>MSESHPDLKDPPRTERAVSTVKARGGMARKGNGKHPSKQSYSMCALQKRCADDFEMPEASVLSSDNSTWLVLNDIGAFTVPSDAELETKQHVVVYDSTTSSLKDKNSMALSCAKLMWEMGSKNPIKIIKGGYQEFSALYPYLRTQKIIYMPSELDAIATYPVEIIPGFLYVATFKQSQDHNIIKDLNVKGNVIVAKETDSMQVILIHLPAESRLGIDNFSPHSTILGRAEKRVNQVFTVPVEDSGNEDLYSYFSDIVAFIDDHRMPDGHTVLLSSILGISRSVTVAIAYCMWSKKLALKDAYNHVKKCKENMQPTRGFIEQLSRWEEKLFGSTVTDITEPNY</sequence>
<accession>A0AAD9V5T6</accession>
<dbReference type="SMART" id="SM00195">
    <property type="entry name" value="DSPc"/>
    <property type="match status" value="1"/>
</dbReference>
<dbReference type="InterPro" id="IPR029021">
    <property type="entry name" value="Prot-tyrosine_phosphatase-like"/>
</dbReference>
<dbReference type="GO" id="GO:0004864">
    <property type="term" value="F:protein phosphatase inhibitor activity"/>
    <property type="evidence" value="ECO:0007669"/>
    <property type="project" value="TreeGrafter"/>
</dbReference>
<dbReference type="PROSITE" id="PS50054">
    <property type="entry name" value="TYR_PHOSPHATASE_DUAL"/>
    <property type="match status" value="1"/>
</dbReference>
<proteinExistence type="predicted"/>
<dbReference type="InterPro" id="IPR036873">
    <property type="entry name" value="Rhodanese-like_dom_sf"/>
</dbReference>
<dbReference type="GO" id="GO:0019903">
    <property type="term" value="F:protein phosphatase binding"/>
    <property type="evidence" value="ECO:0007669"/>
    <property type="project" value="TreeGrafter"/>
</dbReference>
<dbReference type="SUPFAM" id="SSF52799">
    <property type="entry name" value="(Phosphotyrosine protein) phosphatases II"/>
    <property type="match status" value="1"/>
</dbReference>
<evidence type="ECO:0000256" key="1">
    <source>
        <dbReference type="SAM" id="MobiDB-lite"/>
    </source>
</evidence>
<reference evidence="3" key="1">
    <citation type="journal article" date="2023" name="G3 (Bethesda)">
        <title>Whole genome assembly and annotation of the endangered Caribbean coral Acropora cervicornis.</title>
        <authorList>
            <person name="Selwyn J.D."/>
            <person name="Vollmer S.V."/>
        </authorList>
    </citation>
    <scope>NUCLEOTIDE SEQUENCE</scope>
    <source>
        <strain evidence="3">K2</strain>
    </source>
</reference>
<gene>
    <name evidence="3" type="ORF">P5673_014617</name>
</gene>
<organism evidence="3 4">
    <name type="scientific">Acropora cervicornis</name>
    <name type="common">Staghorn coral</name>
    <dbReference type="NCBI Taxonomy" id="6130"/>
    <lineage>
        <taxon>Eukaryota</taxon>
        <taxon>Metazoa</taxon>
        <taxon>Cnidaria</taxon>
        <taxon>Anthozoa</taxon>
        <taxon>Hexacorallia</taxon>
        <taxon>Scleractinia</taxon>
        <taxon>Astrocoeniina</taxon>
        <taxon>Acroporidae</taxon>
        <taxon>Acropora</taxon>
    </lineage>
</organism>
<name>A0AAD9V5T6_ACRCE</name>
<feature type="compositionally biased region" description="Basic and acidic residues" evidence="1">
    <location>
        <begin position="1"/>
        <end position="16"/>
    </location>
</feature>
<dbReference type="EMBL" id="JARQWQ010000029">
    <property type="protein sequence ID" value="KAK2562338.1"/>
    <property type="molecule type" value="Genomic_DNA"/>
</dbReference>
<dbReference type="Proteomes" id="UP001249851">
    <property type="component" value="Unassembled WGS sequence"/>
</dbReference>
<dbReference type="Pfam" id="PF00782">
    <property type="entry name" value="DSPc"/>
    <property type="match status" value="1"/>
</dbReference>
<dbReference type="GO" id="GO:0001691">
    <property type="term" value="F:pseudophosphatase activity"/>
    <property type="evidence" value="ECO:0007669"/>
    <property type="project" value="TreeGrafter"/>
</dbReference>